<dbReference type="InterPro" id="IPR000835">
    <property type="entry name" value="HTH_MarR-typ"/>
</dbReference>
<protein>
    <submittedName>
        <fullName evidence="5">MarR family transcriptional regulator</fullName>
    </submittedName>
</protein>
<evidence type="ECO:0000259" key="4">
    <source>
        <dbReference type="PROSITE" id="PS50995"/>
    </source>
</evidence>
<dbReference type="SUPFAM" id="SSF46785">
    <property type="entry name" value="Winged helix' DNA-binding domain"/>
    <property type="match status" value="1"/>
</dbReference>
<dbReference type="EMBL" id="CP017141">
    <property type="protein sequence ID" value="AOM77035.1"/>
    <property type="molecule type" value="Genomic_DNA"/>
</dbReference>
<dbReference type="PROSITE" id="PS50995">
    <property type="entry name" value="HTH_MARR_2"/>
    <property type="match status" value="1"/>
</dbReference>
<keyword evidence="2" id="KW-0238">DNA-binding</keyword>
<reference evidence="5 6" key="1">
    <citation type="submission" date="2016-08" db="EMBL/GenBank/DDBJ databases">
        <authorList>
            <person name="Seilhamer J.J."/>
        </authorList>
    </citation>
    <scope>NUCLEOTIDE SEQUENCE [LARGE SCALE GENOMIC DNA]</scope>
    <source>
        <strain evidence="5 6">DX4</strain>
    </source>
</reference>
<dbReference type="SMART" id="SM00347">
    <property type="entry name" value="HTH_MARR"/>
    <property type="match status" value="1"/>
</dbReference>
<dbReference type="InterPro" id="IPR036388">
    <property type="entry name" value="WH-like_DNA-bd_sf"/>
</dbReference>
<dbReference type="KEGG" id="psty:BFS30_07565"/>
<proteinExistence type="predicted"/>
<gene>
    <name evidence="5" type="ORF">BFS30_07565</name>
</gene>
<keyword evidence="6" id="KW-1185">Reference proteome</keyword>
<feature type="domain" description="HTH marR-type" evidence="4">
    <location>
        <begin position="1"/>
        <end position="135"/>
    </location>
</feature>
<dbReference type="Pfam" id="PF01047">
    <property type="entry name" value="MarR"/>
    <property type="match status" value="1"/>
</dbReference>
<dbReference type="GO" id="GO:0003677">
    <property type="term" value="F:DNA binding"/>
    <property type="evidence" value="ECO:0007669"/>
    <property type="project" value="UniProtKB-KW"/>
</dbReference>
<evidence type="ECO:0000313" key="5">
    <source>
        <dbReference type="EMBL" id="AOM77035.1"/>
    </source>
</evidence>
<evidence type="ECO:0000256" key="1">
    <source>
        <dbReference type="ARBA" id="ARBA00023015"/>
    </source>
</evidence>
<evidence type="ECO:0000256" key="2">
    <source>
        <dbReference type="ARBA" id="ARBA00023125"/>
    </source>
</evidence>
<dbReference type="PANTHER" id="PTHR42756">
    <property type="entry name" value="TRANSCRIPTIONAL REGULATOR, MARR"/>
    <property type="match status" value="1"/>
</dbReference>
<dbReference type="Gene3D" id="1.10.10.10">
    <property type="entry name" value="Winged helix-like DNA-binding domain superfamily/Winged helix DNA-binding domain"/>
    <property type="match status" value="1"/>
</dbReference>
<evidence type="ECO:0000313" key="6">
    <source>
        <dbReference type="Proteomes" id="UP000094313"/>
    </source>
</evidence>
<keyword evidence="1" id="KW-0805">Transcription regulation</keyword>
<dbReference type="GO" id="GO:0003700">
    <property type="term" value="F:DNA-binding transcription factor activity"/>
    <property type="evidence" value="ECO:0007669"/>
    <property type="project" value="InterPro"/>
</dbReference>
<evidence type="ECO:0000256" key="3">
    <source>
        <dbReference type="ARBA" id="ARBA00023163"/>
    </source>
</evidence>
<name>A0A1D7QEJ7_9SPHI</name>
<dbReference type="OrthoDB" id="1467380at2"/>
<sequence length="152" mass="17238">MKQQETVDYFLKVVWQNVSNTYNQIASGFGITQAIGYVLINIEKEGTAVSKLAGLLGVKATSLSRMLNNMEEMGLIYRETSMGDKRSVKVYLTDLGREKRQLAKGVVISFNEYLNVHLSAQEKNNLISTLQKLNKLTLAYKIPTEHYEQEDK</sequence>
<keyword evidence="3" id="KW-0804">Transcription</keyword>
<dbReference type="InterPro" id="IPR036390">
    <property type="entry name" value="WH_DNA-bd_sf"/>
</dbReference>
<dbReference type="InterPro" id="IPR023187">
    <property type="entry name" value="Tscrpt_reg_MarR-type_CS"/>
</dbReference>
<accession>A0A1D7QEJ7</accession>
<dbReference type="AlphaFoldDB" id="A0A1D7QEJ7"/>
<dbReference type="RefSeq" id="WP_069378728.1">
    <property type="nucleotide sequence ID" value="NZ_CP017141.1"/>
</dbReference>
<dbReference type="Proteomes" id="UP000094313">
    <property type="component" value="Chromosome"/>
</dbReference>
<dbReference type="PROSITE" id="PS01117">
    <property type="entry name" value="HTH_MARR_1"/>
    <property type="match status" value="1"/>
</dbReference>
<organism evidence="5 6">
    <name type="scientific">Pedobacter steynii</name>
    <dbReference type="NCBI Taxonomy" id="430522"/>
    <lineage>
        <taxon>Bacteria</taxon>
        <taxon>Pseudomonadati</taxon>
        <taxon>Bacteroidota</taxon>
        <taxon>Sphingobacteriia</taxon>
        <taxon>Sphingobacteriales</taxon>
        <taxon>Sphingobacteriaceae</taxon>
        <taxon>Pedobacter</taxon>
    </lineage>
</organism>
<dbReference type="PRINTS" id="PR00598">
    <property type="entry name" value="HTHMARR"/>
</dbReference>
<dbReference type="PANTHER" id="PTHR42756:SF1">
    <property type="entry name" value="TRANSCRIPTIONAL REPRESSOR OF EMRAB OPERON"/>
    <property type="match status" value="1"/>
</dbReference>